<dbReference type="PROSITE" id="PS51257">
    <property type="entry name" value="PROKAR_LIPOPROTEIN"/>
    <property type="match status" value="1"/>
</dbReference>
<dbReference type="SUPFAM" id="SSF109998">
    <property type="entry name" value="Triger factor/SurA peptide-binding domain-like"/>
    <property type="match status" value="1"/>
</dbReference>
<dbReference type="InterPro" id="IPR001179">
    <property type="entry name" value="PPIase_FKBP_dom"/>
</dbReference>
<keyword evidence="7 10" id="KW-0413">Isomerase</keyword>
<evidence type="ECO:0000256" key="9">
    <source>
        <dbReference type="ARBA" id="ARBA00024849"/>
    </source>
</evidence>
<keyword evidence="12" id="KW-0732">Signal</keyword>
<comment type="subcellular location">
    <subcellularLocation>
        <location evidence="2">Cytoplasm</location>
    </subcellularLocation>
</comment>
<evidence type="ECO:0000256" key="5">
    <source>
        <dbReference type="ARBA" id="ARBA00023110"/>
    </source>
</evidence>
<dbReference type="InterPro" id="IPR046357">
    <property type="entry name" value="PPIase_dom_sf"/>
</dbReference>
<dbReference type="InterPro" id="IPR037041">
    <property type="entry name" value="Trigger_fac_C_sf"/>
</dbReference>
<gene>
    <name evidence="14" type="primary">tig_2</name>
    <name evidence="14" type="ORF">CBLFYP116_02142</name>
</gene>
<evidence type="ECO:0000256" key="8">
    <source>
        <dbReference type="ARBA" id="ARBA00023306"/>
    </source>
</evidence>
<evidence type="ECO:0000256" key="12">
    <source>
        <dbReference type="SAM" id="SignalP"/>
    </source>
</evidence>
<keyword evidence="4" id="KW-0132">Cell division</keyword>
<feature type="signal peptide" evidence="12">
    <location>
        <begin position="1"/>
        <end position="23"/>
    </location>
</feature>
<feature type="domain" description="PPIase FKBP-type" evidence="13">
    <location>
        <begin position="81"/>
        <end position="161"/>
    </location>
</feature>
<keyword evidence="6" id="KW-0143">Chaperone</keyword>
<feature type="compositionally biased region" description="Low complexity" evidence="11">
    <location>
        <begin position="343"/>
        <end position="360"/>
    </location>
</feature>
<dbReference type="GO" id="GO:0051301">
    <property type="term" value="P:cell division"/>
    <property type="evidence" value="ECO:0007669"/>
    <property type="project" value="UniProtKB-KW"/>
</dbReference>
<dbReference type="GO" id="GO:0005737">
    <property type="term" value="C:cytoplasm"/>
    <property type="evidence" value="ECO:0007669"/>
    <property type="project" value="UniProtKB-SubCell"/>
</dbReference>
<dbReference type="NCBIfam" id="TIGR00115">
    <property type="entry name" value="tig"/>
    <property type="match status" value="1"/>
</dbReference>
<dbReference type="PROSITE" id="PS50059">
    <property type="entry name" value="FKBP_PPIASE"/>
    <property type="match status" value="1"/>
</dbReference>
<feature type="chain" id="PRO_5026932464" description="peptidylprolyl isomerase" evidence="12">
    <location>
        <begin position="24"/>
        <end position="415"/>
    </location>
</feature>
<organism evidence="14">
    <name type="scientific">Enterocloster bolteae</name>
    <dbReference type="NCBI Taxonomy" id="208479"/>
    <lineage>
        <taxon>Bacteria</taxon>
        <taxon>Bacillati</taxon>
        <taxon>Bacillota</taxon>
        <taxon>Clostridia</taxon>
        <taxon>Lachnospirales</taxon>
        <taxon>Lachnospiraceae</taxon>
        <taxon>Enterocloster</taxon>
    </lineage>
</organism>
<evidence type="ECO:0000313" key="14">
    <source>
        <dbReference type="EMBL" id="VYT16835.1"/>
    </source>
</evidence>
<evidence type="ECO:0000256" key="3">
    <source>
        <dbReference type="ARBA" id="ARBA00005464"/>
    </source>
</evidence>
<dbReference type="Gene3D" id="1.10.3120.10">
    <property type="entry name" value="Trigger factor, C-terminal domain"/>
    <property type="match status" value="1"/>
</dbReference>
<dbReference type="RefSeq" id="WP_002576564.1">
    <property type="nucleotide sequence ID" value="NZ_BAABZS010000001.1"/>
</dbReference>
<dbReference type="InterPro" id="IPR027304">
    <property type="entry name" value="Trigger_fact/SurA_dom_sf"/>
</dbReference>
<evidence type="ECO:0000256" key="10">
    <source>
        <dbReference type="PROSITE-ProRule" id="PRU00277"/>
    </source>
</evidence>
<feature type="compositionally biased region" description="Acidic residues" evidence="11">
    <location>
        <begin position="361"/>
        <end position="392"/>
    </location>
</feature>
<keyword evidence="5 10" id="KW-0697">Rotamase</keyword>
<protein>
    <recommendedName>
        <fullName evidence="10">peptidylprolyl isomerase</fullName>
        <ecNumber evidence="10">5.2.1.8</ecNumber>
    </recommendedName>
</protein>
<evidence type="ECO:0000259" key="13">
    <source>
        <dbReference type="PROSITE" id="PS50059"/>
    </source>
</evidence>
<evidence type="ECO:0000256" key="4">
    <source>
        <dbReference type="ARBA" id="ARBA00022618"/>
    </source>
</evidence>
<proteinExistence type="inferred from homology"/>
<evidence type="ECO:0000256" key="11">
    <source>
        <dbReference type="SAM" id="MobiDB-lite"/>
    </source>
</evidence>
<dbReference type="SUPFAM" id="SSF54534">
    <property type="entry name" value="FKBP-like"/>
    <property type="match status" value="1"/>
</dbReference>
<comment type="similarity">
    <text evidence="3">Belongs to the FKBP-type PPIase family. Tig subfamily.</text>
</comment>
<keyword evidence="8" id="KW-0131">Cell cycle</keyword>
<evidence type="ECO:0000256" key="2">
    <source>
        <dbReference type="ARBA" id="ARBA00004496"/>
    </source>
</evidence>
<comment type="function">
    <text evidence="9">Involved in protein export. Acts as a chaperone by maintaining the newly synthesized protein in an open conformation. Functions as a peptidyl-prolyl cis-trans isomerase.</text>
</comment>
<dbReference type="Gene3D" id="3.10.50.40">
    <property type="match status" value="1"/>
</dbReference>
<comment type="catalytic activity">
    <reaction evidence="1 10">
        <text>[protein]-peptidylproline (omega=180) = [protein]-peptidylproline (omega=0)</text>
        <dbReference type="Rhea" id="RHEA:16237"/>
        <dbReference type="Rhea" id="RHEA-COMP:10747"/>
        <dbReference type="Rhea" id="RHEA-COMP:10748"/>
        <dbReference type="ChEBI" id="CHEBI:83833"/>
        <dbReference type="ChEBI" id="CHEBI:83834"/>
        <dbReference type="EC" id="5.2.1.8"/>
    </reaction>
</comment>
<dbReference type="GeneID" id="23114678"/>
<dbReference type="EC" id="5.2.1.8" evidence="10"/>
<accession>A0A6N2UEE0</accession>
<dbReference type="Pfam" id="PF05698">
    <property type="entry name" value="Trigger_C"/>
    <property type="match status" value="1"/>
</dbReference>
<reference evidence="14" key="1">
    <citation type="submission" date="2019-11" db="EMBL/GenBank/DDBJ databases">
        <authorList>
            <person name="Feng L."/>
        </authorList>
    </citation>
    <scope>NUCLEOTIDE SEQUENCE</scope>
    <source>
        <strain evidence="14">CbolteaeLFYP116</strain>
    </source>
</reference>
<dbReference type="InterPro" id="IPR008880">
    <property type="entry name" value="Trigger_fac_C"/>
</dbReference>
<name>A0A6N2UEE0_9FIRM</name>
<evidence type="ECO:0000256" key="1">
    <source>
        <dbReference type="ARBA" id="ARBA00000971"/>
    </source>
</evidence>
<sequence>MKKLALICLCGLVAASIMTGCGASQTEGKENLGTVELSEYKGVKVNVPAVMVTDAEVESKINQVLSQNPKIEEVDRPAAEGDIVNIDYVGKQDGVEFAGGTGEGQDLTLGSGRMIDGFEDGLIGTKKGDKKELNLTFPEDYSEKALAGQAVVFEVTVNAVKEKQSAVLDDAFVQSVSDFKTVDEYRASVKEDLLKQKQQSADLQIQQYVLKNVVENSKFKLNKNTLSRRYNDRIKQYEEQAKMYGTNLSGMAKANGMDVPGLQEAVYASVKDDVKNQLVILKVAELEGITLEDADRQAFAEMNGQTLEAAVEYFGQETLDEMALNQKVMKFMADNAVNEAQDAAAPAEETTAAGETAAAEETTEAETTAEETETSEETPAAEETTAPEEAAEETTAPAETAAPAETTAAETTAAQ</sequence>
<dbReference type="AlphaFoldDB" id="A0A6N2UEE0"/>
<dbReference type="GO" id="GO:0015031">
    <property type="term" value="P:protein transport"/>
    <property type="evidence" value="ECO:0007669"/>
    <property type="project" value="InterPro"/>
</dbReference>
<evidence type="ECO:0000256" key="7">
    <source>
        <dbReference type="ARBA" id="ARBA00023235"/>
    </source>
</evidence>
<feature type="region of interest" description="Disordered" evidence="11">
    <location>
        <begin position="341"/>
        <end position="415"/>
    </location>
</feature>
<dbReference type="GO" id="GO:0006457">
    <property type="term" value="P:protein folding"/>
    <property type="evidence" value="ECO:0007669"/>
    <property type="project" value="InterPro"/>
</dbReference>
<dbReference type="FunFam" id="3.10.50.40:FF:000001">
    <property type="entry name" value="Trigger factor"/>
    <property type="match status" value="1"/>
</dbReference>
<dbReference type="Pfam" id="PF00254">
    <property type="entry name" value="FKBP_C"/>
    <property type="match status" value="1"/>
</dbReference>
<dbReference type="EMBL" id="CACRTF010000011">
    <property type="protein sequence ID" value="VYT16835.1"/>
    <property type="molecule type" value="Genomic_DNA"/>
</dbReference>
<evidence type="ECO:0000256" key="6">
    <source>
        <dbReference type="ARBA" id="ARBA00023186"/>
    </source>
</evidence>
<dbReference type="GO" id="GO:0003755">
    <property type="term" value="F:peptidyl-prolyl cis-trans isomerase activity"/>
    <property type="evidence" value="ECO:0007669"/>
    <property type="project" value="UniProtKB-KW"/>
</dbReference>
<feature type="compositionally biased region" description="Low complexity" evidence="11">
    <location>
        <begin position="393"/>
        <end position="415"/>
    </location>
</feature>
<dbReference type="InterPro" id="IPR005215">
    <property type="entry name" value="Trig_fac"/>
</dbReference>